<feature type="domain" description="DUF5611" evidence="1">
    <location>
        <begin position="3"/>
        <end position="95"/>
    </location>
</feature>
<evidence type="ECO:0000313" key="5">
    <source>
        <dbReference type="Proteomes" id="UP000050515"/>
    </source>
</evidence>
<dbReference type="Pfam" id="PF18446">
    <property type="entry name" value="DUF5611"/>
    <property type="match status" value="1"/>
</dbReference>
<dbReference type="Proteomes" id="UP000050320">
    <property type="component" value="Unassembled WGS sequence"/>
</dbReference>
<reference evidence="3 4" key="2">
    <citation type="submission" date="2015-09" db="EMBL/GenBank/DDBJ databases">
        <title>Heavy metals and arsenic resistance mechanisms in polyextremophilic archaea of the family Ferroplasmaceae.</title>
        <authorList>
            <person name="Bulaev A.G."/>
            <person name="Kanygina A.V."/>
        </authorList>
    </citation>
    <scope>NUCLEOTIDE SEQUENCE [LARGE SCALE GENOMIC DNA]</scope>
    <source>
        <strain evidence="3 4">VT</strain>
    </source>
</reference>
<evidence type="ECO:0000313" key="4">
    <source>
        <dbReference type="Proteomes" id="UP000050320"/>
    </source>
</evidence>
<protein>
    <recommendedName>
        <fullName evidence="1">DUF5611 domain-containing protein</fullName>
    </recommendedName>
</protein>
<dbReference type="Gene3D" id="3.30.310.190">
    <property type="match status" value="1"/>
</dbReference>
<dbReference type="AlphaFoldDB" id="A0A0Q0VY67"/>
<keyword evidence="4" id="KW-1185">Reference proteome</keyword>
<evidence type="ECO:0000313" key="3">
    <source>
        <dbReference type="EMBL" id="KQB36705.1"/>
    </source>
</evidence>
<dbReference type="RefSeq" id="WP_048101781.1">
    <property type="nucleotide sequence ID" value="NZ_JBBYJF010000003.1"/>
</dbReference>
<dbReference type="PATRIC" id="fig|507754.4.peg.1689"/>
<reference evidence="2 5" key="1">
    <citation type="submission" date="2015-09" db="EMBL/GenBank/DDBJ databases">
        <title>Draft genome sequence of Acidiplasma aeolicum DSM 18409.</title>
        <authorList>
            <person name="Hemp J."/>
        </authorList>
    </citation>
    <scope>NUCLEOTIDE SEQUENCE [LARGE SCALE GENOMIC DNA]</scope>
    <source>
        <strain evidence="2 5">V</strain>
    </source>
</reference>
<name>A0A0Q0VY67_9ARCH</name>
<dbReference type="EMBL" id="LJCQ01000260">
    <property type="protein sequence ID" value="KPV46344.1"/>
    <property type="molecule type" value="Genomic_DNA"/>
</dbReference>
<sequence>MVRDYPVKKGIKMDNDYIKSILQEFAGGIKEEGGHIISNFPGLKRIELWTDGKKLFAITETDTSYEKPQETIKNYNALIEKLTGYTAKERKKLLSK</sequence>
<dbReference type="OrthoDB" id="56086at2157"/>
<dbReference type="InterPro" id="IPR040713">
    <property type="entry name" value="DUF5611"/>
</dbReference>
<dbReference type="EMBL" id="LKBG01000001">
    <property type="protein sequence ID" value="KQB36705.1"/>
    <property type="molecule type" value="Genomic_DNA"/>
</dbReference>
<organism evidence="3 4">
    <name type="scientific">Acidiplasma aeolicum</name>
    <dbReference type="NCBI Taxonomy" id="507754"/>
    <lineage>
        <taxon>Archaea</taxon>
        <taxon>Methanobacteriati</taxon>
        <taxon>Thermoplasmatota</taxon>
        <taxon>Thermoplasmata</taxon>
        <taxon>Thermoplasmatales</taxon>
        <taxon>Ferroplasmaceae</taxon>
        <taxon>Acidiplasma</taxon>
    </lineage>
</organism>
<evidence type="ECO:0000259" key="1">
    <source>
        <dbReference type="Pfam" id="PF18446"/>
    </source>
</evidence>
<comment type="caution">
    <text evidence="3">The sequence shown here is derived from an EMBL/GenBank/DDBJ whole genome shotgun (WGS) entry which is preliminary data.</text>
</comment>
<accession>A0A0Q0VY67</accession>
<dbReference type="InterPro" id="IPR016800">
    <property type="entry name" value="UCP022080"/>
</dbReference>
<evidence type="ECO:0000313" key="2">
    <source>
        <dbReference type="EMBL" id="KPV46344.1"/>
    </source>
</evidence>
<proteinExistence type="predicted"/>
<dbReference type="Proteomes" id="UP000050515">
    <property type="component" value="Unassembled WGS sequence"/>
</dbReference>
<dbReference type="GeneID" id="84222192"/>
<dbReference type="PIRSF" id="PIRSF022080">
    <property type="entry name" value="UCP022080"/>
    <property type="match status" value="1"/>
</dbReference>
<gene>
    <name evidence="3" type="ORF">AOG54_00020</name>
    <name evidence="2" type="ORF">SE19_05910</name>
</gene>